<proteinExistence type="predicted"/>
<gene>
    <name evidence="2" type="ORF">SCALIN_C01_0037</name>
</gene>
<evidence type="ECO:0000313" key="3">
    <source>
        <dbReference type="Proteomes" id="UP000218542"/>
    </source>
</evidence>
<keyword evidence="3" id="KW-1185">Reference proteome</keyword>
<organism evidence="2 3">
    <name type="scientific">Candidatus Scalindua japonica</name>
    <dbReference type="NCBI Taxonomy" id="1284222"/>
    <lineage>
        <taxon>Bacteria</taxon>
        <taxon>Pseudomonadati</taxon>
        <taxon>Planctomycetota</taxon>
        <taxon>Candidatus Brocadiia</taxon>
        <taxon>Candidatus Brocadiales</taxon>
        <taxon>Candidatus Scalinduaceae</taxon>
        <taxon>Candidatus Scalindua</taxon>
    </lineage>
</organism>
<dbReference type="EMBL" id="BAOS01000001">
    <property type="protein sequence ID" value="GAX59106.1"/>
    <property type="molecule type" value="Genomic_DNA"/>
</dbReference>
<evidence type="ECO:0000313" key="2">
    <source>
        <dbReference type="EMBL" id="GAX59106.1"/>
    </source>
</evidence>
<dbReference type="RefSeq" id="WP_096892251.1">
    <property type="nucleotide sequence ID" value="NZ_BAOS01000001.1"/>
</dbReference>
<evidence type="ECO:0000256" key="1">
    <source>
        <dbReference type="SAM" id="MobiDB-lite"/>
    </source>
</evidence>
<dbReference type="AlphaFoldDB" id="A0A286TTA4"/>
<dbReference type="Proteomes" id="UP000218542">
    <property type="component" value="Unassembled WGS sequence"/>
</dbReference>
<accession>A0A286TTA4</accession>
<protein>
    <submittedName>
        <fullName evidence="2">Type IIA topoisomerase, B ubunit</fullName>
    </submittedName>
</protein>
<comment type="caution">
    <text evidence="2">The sequence shown here is derived from an EMBL/GenBank/DDBJ whole genome shotgun (WGS) entry which is preliminary data.</text>
</comment>
<reference evidence="3" key="1">
    <citation type="journal article" date="2017" name="Environ. Microbiol. Rep.">
        <title>Genetic Diversity of Marine Anaerobic Ammonium-Oxidizing Bacteria as Revealed by Genomic and Proteomic Analyses of 'Candidatus Scalindua japonica'.</title>
        <authorList>
            <person name="Oshiki M."/>
            <person name="Mizuto K."/>
            <person name="Kimura Z."/>
            <person name="Kindaichi T."/>
            <person name="Satoh H."/>
            <person name="Okabe S."/>
        </authorList>
    </citation>
    <scope>NUCLEOTIDE SEQUENCE [LARGE SCALE GENOMIC DNA]</scope>
    <source>
        <strain evidence="3">husup-a2</strain>
    </source>
</reference>
<name>A0A286TTA4_9BACT</name>
<feature type="region of interest" description="Disordered" evidence="1">
    <location>
        <begin position="1"/>
        <end position="28"/>
    </location>
</feature>
<keyword evidence="2" id="KW-0413">Isomerase</keyword>
<sequence length="201" mass="22951">MSNNPEIELPTGSDYLDNFKENDNGSNPSDFIDEEMIKSTESEGKISDYVITTKLDELSETFSGVETKITKDKIDEIIEDTMNLADELLEDNNNVVVRENLLGSLNLLLNDLWEMRSIREKGFAKLLVLILAVTKDNNIDTSDIKQLEALAEVLRTLKRPNIIDLDIKDCTRIMNEACLNIYRSLIKRPNVKIIIQDEEEK</sequence>
<dbReference type="GO" id="GO:0016853">
    <property type="term" value="F:isomerase activity"/>
    <property type="evidence" value="ECO:0007669"/>
    <property type="project" value="UniProtKB-KW"/>
</dbReference>